<dbReference type="VEuPathDB" id="FungiDB:BCV72DRAFT_186131"/>
<dbReference type="OMA" id="SEYNECQ"/>
<evidence type="ECO:0000313" key="2">
    <source>
        <dbReference type="Proteomes" id="UP000242381"/>
    </source>
</evidence>
<dbReference type="InterPro" id="IPR036397">
    <property type="entry name" value="RNaseH_sf"/>
</dbReference>
<dbReference type="Gene3D" id="3.30.420.10">
    <property type="entry name" value="Ribonuclease H-like superfamily/Ribonuclease H"/>
    <property type="match status" value="1"/>
</dbReference>
<dbReference type="EMBL" id="KV921775">
    <property type="protein sequence ID" value="ORE12223.1"/>
    <property type="molecule type" value="Genomic_DNA"/>
</dbReference>
<proteinExistence type="predicted"/>
<organism evidence="1 2">
    <name type="scientific">Rhizopus microsporus</name>
    <dbReference type="NCBI Taxonomy" id="58291"/>
    <lineage>
        <taxon>Eukaryota</taxon>
        <taxon>Fungi</taxon>
        <taxon>Fungi incertae sedis</taxon>
        <taxon>Mucoromycota</taxon>
        <taxon>Mucoromycotina</taxon>
        <taxon>Mucoromycetes</taxon>
        <taxon>Mucorales</taxon>
        <taxon>Mucorineae</taxon>
        <taxon>Rhizopodaceae</taxon>
        <taxon>Rhizopus</taxon>
    </lineage>
</organism>
<sequence>MSNTHRFFIEDGQGEITTEDGEEAMDYIIEEGDDFNLRNLTNLSEYNECQPVPIELDAEDENLENRISLVIEKVNKNITGIAERTAQTWAKRIRTEPDWNIYEKQTNRCNRARSQLQEPQKLHILELFDDKPYTTTDKVVDSLTKAFEGFTLKKSTVNSFILHECDLTIKRLQRQPKARNNPKRIDARYECVIKYDNSDMDFLRNCIFIDESSFDINMRPSYGRAVSGTPAIASTPSAKAESHSILGAIATVGVVNIDVRVPQMNKRIEVAGGRKRKVTDTKKAGKKGTTTGHYLNFLRGTLDQLDKHPELNGFYLVMDNAPIHTS</sequence>
<dbReference type="AlphaFoldDB" id="A0A1X0RJH3"/>
<protein>
    <recommendedName>
        <fullName evidence="3">Tc1-like transposase DDE domain-containing protein</fullName>
    </recommendedName>
</protein>
<reference evidence="1 2" key="1">
    <citation type="journal article" date="2016" name="Proc. Natl. Acad. Sci. U.S.A.">
        <title>Lipid metabolic changes in an early divergent fungus govern the establishment of a mutualistic symbiosis with endobacteria.</title>
        <authorList>
            <person name="Lastovetsky O.A."/>
            <person name="Gaspar M.L."/>
            <person name="Mondo S.J."/>
            <person name="LaButti K.M."/>
            <person name="Sandor L."/>
            <person name="Grigoriev I.V."/>
            <person name="Henry S.A."/>
            <person name="Pawlowska T.E."/>
        </authorList>
    </citation>
    <scope>NUCLEOTIDE SEQUENCE [LARGE SCALE GENOMIC DNA]</scope>
    <source>
        <strain evidence="1 2">ATCC 11559</strain>
    </source>
</reference>
<gene>
    <name evidence="1" type="ORF">BCV71DRAFT_230452</name>
</gene>
<accession>A0A1X0RJH3</accession>
<name>A0A1X0RJH3_RHIZD</name>
<dbReference type="GO" id="GO:0003676">
    <property type="term" value="F:nucleic acid binding"/>
    <property type="evidence" value="ECO:0007669"/>
    <property type="project" value="InterPro"/>
</dbReference>
<evidence type="ECO:0008006" key="3">
    <source>
        <dbReference type="Google" id="ProtNLM"/>
    </source>
</evidence>
<dbReference type="Proteomes" id="UP000242381">
    <property type="component" value="Unassembled WGS sequence"/>
</dbReference>
<evidence type="ECO:0000313" key="1">
    <source>
        <dbReference type="EMBL" id="ORE12223.1"/>
    </source>
</evidence>